<feature type="transmembrane region" description="Helical" evidence="8">
    <location>
        <begin position="342"/>
        <end position="364"/>
    </location>
</feature>
<evidence type="ECO:0000256" key="5">
    <source>
        <dbReference type="ARBA" id="ARBA00022989"/>
    </source>
</evidence>
<feature type="region of interest" description="Disordered" evidence="7">
    <location>
        <begin position="1"/>
        <end position="61"/>
    </location>
</feature>
<feature type="transmembrane region" description="Helical" evidence="8">
    <location>
        <begin position="316"/>
        <end position="335"/>
    </location>
</feature>
<evidence type="ECO:0000256" key="3">
    <source>
        <dbReference type="ARBA" id="ARBA00022679"/>
    </source>
</evidence>
<feature type="compositionally biased region" description="Low complexity" evidence="7">
    <location>
        <begin position="1"/>
        <end position="17"/>
    </location>
</feature>
<organism evidence="9 10">
    <name type="scientific">Porphyra umbilicalis</name>
    <name type="common">Purple laver</name>
    <name type="synonym">Red alga</name>
    <dbReference type="NCBI Taxonomy" id="2786"/>
    <lineage>
        <taxon>Eukaryota</taxon>
        <taxon>Rhodophyta</taxon>
        <taxon>Bangiophyceae</taxon>
        <taxon>Bangiales</taxon>
        <taxon>Bangiaceae</taxon>
        <taxon>Porphyra</taxon>
    </lineage>
</organism>
<dbReference type="Gene3D" id="1.10.357.140">
    <property type="entry name" value="UbiA prenyltransferase"/>
    <property type="match status" value="1"/>
</dbReference>
<dbReference type="InterPro" id="IPR044878">
    <property type="entry name" value="UbiA_sf"/>
</dbReference>
<name>A0A1X6PCX1_PORUM</name>
<sequence length="539" mass="53674">MSPPWSSAAGAVAPSAPTHDRCRPLRWPQPPATTRALPPAFVTPSPAMARSGCRAGASMRRPPARLSAMAGRPALGGWVRRGDGTRVTAGRPAGRSVPRRFAGGRRQPPVATDAAARVGTVGDRPEEQPLGGDAGVAAAAAAAAADRLRDRVPTAARVGRVVRGLWQFTRPHTLIGTFLSVVSLSALALRSGPAGGAAAAASSLLRSTPPEALARGAAAASPLGALAALPAAAVGAVASVPASFWPAFWTAMVPALLLNVFIVGLNQLCDIPIDAINKPFLPLPARALSVPAAIAAVVACLAGGVAVGLASPATTLPLQVVLFASTALGVAYSAPPLRLKRFAVLASACVLSVRGLLINAGFFLHMRVALGAGAGTAAVAAAGATGAAPPTAAAAAATWALMTPVASGACAFFVGYGLLIALFKDVPDVAGDAAHAVRTLSVRLGARRVFGGCVAGLAALFLAASAGAASLATGLAAKVGLAAAHAAAAGVVLSKSRSVDVAKEGGNVAEGAPGSVSRYYLRVVWVLFYLEYLLLPFAG</sequence>
<reference evidence="9 10" key="1">
    <citation type="submission" date="2017-03" db="EMBL/GenBank/DDBJ databases">
        <title>WGS assembly of Porphyra umbilicalis.</title>
        <authorList>
            <person name="Brawley S.H."/>
            <person name="Blouin N.A."/>
            <person name="Ficko-Blean E."/>
            <person name="Wheeler G.L."/>
            <person name="Lohr M."/>
            <person name="Goodson H.V."/>
            <person name="Jenkins J.W."/>
            <person name="Blaby-Haas C.E."/>
            <person name="Helliwell K.E."/>
            <person name="Chan C."/>
            <person name="Marriage T."/>
            <person name="Bhattacharya D."/>
            <person name="Klein A.S."/>
            <person name="Badis Y."/>
            <person name="Brodie J."/>
            <person name="Cao Y."/>
            <person name="Collen J."/>
            <person name="Dittami S.M."/>
            <person name="Gachon C.M."/>
            <person name="Green B.R."/>
            <person name="Karpowicz S."/>
            <person name="Kim J.W."/>
            <person name="Kudahl U."/>
            <person name="Lin S."/>
            <person name="Michel G."/>
            <person name="Mittag M."/>
            <person name="Olson B.J."/>
            <person name="Pangilinan J."/>
            <person name="Peng Y."/>
            <person name="Qiu H."/>
            <person name="Shu S."/>
            <person name="Singer J.T."/>
            <person name="Smith A.G."/>
            <person name="Sprecher B.N."/>
            <person name="Wagner V."/>
            <person name="Wang W."/>
            <person name="Wang Z.-Y."/>
            <person name="Yan J."/>
            <person name="Yarish C."/>
            <person name="Zoeuner-Riek S."/>
            <person name="Zhuang Y."/>
            <person name="Zou Y."/>
            <person name="Lindquist E.A."/>
            <person name="Grimwood J."/>
            <person name="Barry K."/>
            <person name="Rokhsar D.S."/>
            <person name="Schmutz J."/>
            <person name="Stiller J.W."/>
            <person name="Grossman A.R."/>
            <person name="Prochnik S.E."/>
        </authorList>
    </citation>
    <scope>NUCLEOTIDE SEQUENCE [LARGE SCALE GENOMIC DNA]</scope>
    <source>
        <strain evidence="9">4086291</strain>
    </source>
</reference>
<feature type="transmembrane region" description="Helical" evidence="8">
    <location>
        <begin position="449"/>
        <end position="469"/>
    </location>
</feature>
<dbReference type="InterPro" id="IPR000537">
    <property type="entry name" value="UbiA_prenyltransferase"/>
</dbReference>
<proteinExistence type="inferred from homology"/>
<dbReference type="PANTHER" id="PTHR43009:SF7">
    <property type="entry name" value="HOMOGENTISATE GERANYLGERANYLTRANSFERASE, CHLOROPLASTIC"/>
    <property type="match status" value="1"/>
</dbReference>
<feature type="transmembrane region" description="Helical" evidence="8">
    <location>
        <begin position="399"/>
        <end position="423"/>
    </location>
</feature>
<comment type="subcellular location">
    <subcellularLocation>
        <location evidence="1">Membrane</location>
        <topology evidence="1">Multi-pass membrane protein</topology>
    </subcellularLocation>
</comment>
<dbReference type="OrthoDB" id="1502398at2759"/>
<feature type="transmembrane region" description="Helical" evidence="8">
    <location>
        <begin position="287"/>
        <end position="310"/>
    </location>
</feature>
<dbReference type="GO" id="GO:0016765">
    <property type="term" value="F:transferase activity, transferring alkyl or aryl (other than methyl) groups"/>
    <property type="evidence" value="ECO:0007669"/>
    <property type="project" value="InterPro"/>
</dbReference>
<dbReference type="Pfam" id="PF01040">
    <property type="entry name" value="UbiA"/>
    <property type="match status" value="1"/>
</dbReference>
<keyword evidence="4 8" id="KW-0812">Transmembrane</keyword>
<evidence type="ECO:0000256" key="7">
    <source>
        <dbReference type="SAM" id="MobiDB-lite"/>
    </source>
</evidence>
<evidence type="ECO:0000313" key="9">
    <source>
        <dbReference type="EMBL" id="OSX78575.1"/>
    </source>
</evidence>
<evidence type="ECO:0000256" key="1">
    <source>
        <dbReference type="ARBA" id="ARBA00004141"/>
    </source>
</evidence>
<evidence type="ECO:0000256" key="6">
    <source>
        <dbReference type="ARBA" id="ARBA00023136"/>
    </source>
</evidence>
<evidence type="ECO:0000256" key="8">
    <source>
        <dbReference type="SAM" id="Phobius"/>
    </source>
</evidence>
<keyword evidence="3" id="KW-0808">Transferase</keyword>
<dbReference type="EMBL" id="KV918810">
    <property type="protein sequence ID" value="OSX78575.1"/>
    <property type="molecule type" value="Genomic_DNA"/>
</dbReference>
<feature type="transmembrane region" description="Helical" evidence="8">
    <location>
        <begin position="475"/>
        <end position="493"/>
    </location>
</feature>
<keyword evidence="10" id="KW-1185">Reference proteome</keyword>
<comment type="similarity">
    <text evidence="2">Belongs to the UbiA prenyltransferase family.</text>
</comment>
<feature type="region of interest" description="Disordered" evidence="7">
    <location>
        <begin position="77"/>
        <end position="110"/>
    </location>
</feature>
<evidence type="ECO:0000256" key="4">
    <source>
        <dbReference type="ARBA" id="ARBA00022692"/>
    </source>
</evidence>
<evidence type="ECO:0000313" key="10">
    <source>
        <dbReference type="Proteomes" id="UP000218209"/>
    </source>
</evidence>
<gene>
    <name evidence="9" type="ORF">BU14_0106s0040</name>
</gene>
<dbReference type="Proteomes" id="UP000218209">
    <property type="component" value="Unassembled WGS sequence"/>
</dbReference>
<keyword evidence="5 8" id="KW-1133">Transmembrane helix</keyword>
<feature type="transmembrane region" description="Helical" evidence="8">
    <location>
        <begin position="212"/>
        <end position="238"/>
    </location>
</feature>
<evidence type="ECO:0008006" key="11">
    <source>
        <dbReference type="Google" id="ProtNLM"/>
    </source>
</evidence>
<dbReference type="AlphaFoldDB" id="A0A1X6PCX1"/>
<dbReference type="PANTHER" id="PTHR43009">
    <property type="entry name" value="HOMOGENTISATE SOLANESYLTRANSFERASE, CHLOROPLASTIC"/>
    <property type="match status" value="1"/>
</dbReference>
<protein>
    <recommendedName>
        <fullName evidence="11">Homogentisate phytyltransferase</fullName>
    </recommendedName>
</protein>
<feature type="transmembrane region" description="Helical" evidence="8">
    <location>
        <begin position="244"/>
        <end position="266"/>
    </location>
</feature>
<dbReference type="GO" id="GO:0016020">
    <property type="term" value="C:membrane"/>
    <property type="evidence" value="ECO:0007669"/>
    <property type="project" value="UniProtKB-SubCell"/>
</dbReference>
<evidence type="ECO:0000256" key="2">
    <source>
        <dbReference type="ARBA" id="ARBA00005985"/>
    </source>
</evidence>
<accession>A0A1X6PCX1</accession>
<keyword evidence="6 8" id="KW-0472">Membrane</keyword>